<reference evidence="4" key="1">
    <citation type="journal article" date="2019" name="Int. J. Syst. Evol. Microbiol.">
        <title>The Global Catalogue of Microorganisms (GCM) 10K type strain sequencing project: providing services to taxonomists for standard genome sequencing and annotation.</title>
        <authorList>
            <consortium name="The Broad Institute Genomics Platform"/>
            <consortium name="The Broad Institute Genome Sequencing Center for Infectious Disease"/>
            <person name="Wu L."/>
            <person name="Ma J."/>
        </authorList>
    </citation>
    <scope>NUCLEOTIDE SEQUENCE [LARGE SCALE GENOMIC DNA]</scope>
    <source>
        <strain evidence="4">CGMCC 1.12702</strain>
    </source>
</reference>
<dbReference type="Pfam" id="PF02333">
    <property type="entry name" value="Phytase"/>
    <property type="match status" value="1"/>
</dbReference>
<dbReference type="SUPFAM" id="SSF50956">
    <property type="entry name" value="Thermostable phytase (3-phytase)"/>
    <property type="match status" value="1"/>
</dbReference>
<evidence type="ECO:0000313" key="3">
    <source>
        <dbReference type="EMBL" id="MFD1950217.1"/>
    </source>
</evidence>
<name>A0ABW4TWX7_9SPHN</name>
<evidence type="ECO:0000313" key="4">
    <source>
        <dbReference type="Proteomes" id="UP001597400"/>
    </source>
</evidence>
<dbReference type="RefSeq" id="WP_380928251.1">
    <property type="nucleotide sequence ID" value="NZ_JBHUGS010000001.1"/>
</dbReference>
<dbReference type="Gene3D" id="2.120.10.30">
    <property type="entry name" value="TolB, C-terminal domain"/>
    <property type="match status" value="1"/>
</dbReference>
<dbReference type="Proteomes" id="UP001597400">
    <property type="component" value="Unassembled WGS sequence"/>
</dbReference>
<comment type="caution">
    <text evidence="3">The sequence shown here is derived from an EMBL/GenBank/DDBJ whole genome shotgun (WGS) entry which is preliminary data.</text>
</comment>
<dbReference type="InterPro" id="IPR011042">
    <property type="entry name" value="6-blade_b-propeller_TolB-like"/>
</dbReference>
<gene>
    <name evidence="3" type="ORF">ACFSGX_05485</name>
</gene>
<feature type="signal peptide" evidence="1">
    <location>
        <begin position="1"/>
        <end position="19"/>
    </location>
</feature>
<protein>
    <submittedName>
        <fullName evidence="3">Phytase</fullName>
    </submittedName>
</protein>
<dbReference type="PROSITE" id="PS51662">
    <property type="entry name" value="BP_PHYTASE"/>
    <property type="match status" value="1"/>
</dbReference>
<evidence type="ECO:0000256" key="1">
    <source>
        <dbReference type="SAM" id="SignalP"/>
    </source>
</evidence>
<organism evidence="3 4">
    <name type="scientific">Sphingomonas arantia</name>
    <dbReference type="NCBI Taxonomy" id="1460676"/>
    <lineage>
        <taxon>Bacteria</taxon>
        <taxon>Pseudomonadati</taxon>
        <taxon>Pseudomonadota</taxon>
        <taxon>Alphaproteobacteria</taxon>
        <taxon>Sphingomonadales</taxon>
        <taxon>Sphingomonadaceae</taxon>
        <taxon>Sphingomonas</taxon>
    </lineage>
</organism>
<dbReference type="EMBL" id="JBHUGS010000001">
    <property type="protein sequence ID" value="MFD1950217.1"/>
    <property type="molecule type" value="Genomic_DNA"/>
</dbReference>
<keyword evidence="1" id="KW-0732">Signal</keyword>
<proteinExistence type="predicted"/>
<feature type="chain" id="PRO_5045419159" evidence="1">
    <location>
        <begin position="20"/>
        <end position="348"/>
    </location>
</feature>
<evidence type="ECO:0000259" key="2">
    <source>
        <dbReference type="PROSITE" id="PS51662"/>
    </source>
</evidence>
<feature type="domain" description="BPP" evidence="2">
    <location>
        <begin position="21"/>
        <end position="345"/>
    </location>
</feature>
<dbReference type="InterPro" id="IPR003431">
    <property type="entry name" value="B-propeller_Phytase"/>
</dbReference>
<keyword evidence="4" id="KW-1185">Reference proteome</keyword>
<accession>A0ABW4TWX7</accession>
<sequence length="348" mass="36865">MAPLLALMIAGCAAVPPVAPGPVATPVTAVIQARAETDPVGTADDAADDPAIWRNPADPAASLIVATDKRAGLHLYDLKGRRIAFTPSARLNNVDLRDRVRIAGVPAILVAASDRADVANAKMALFRLDSVARKLVPLASVPVGPGEAYGMCLWRRARDAVLFGFVVMKDGRIDQMAFDLTGAVPTARRVRSMKLGTQSEGCVVDDRTGRLYVSEEDVGLWAFDAEPTAPVTPQPIGRVDGATLFADAEGMALAPRGRKGGYLVVSSQGDNGYALYRLPDMRFAGRFRIGDGRVDGTSETDGIDLVTGDFGPDYPGGLLVVQDGDNAPATQNFKLNAWGDVLKVLKLR</sequence>